<feature type="compositionally biased region" description="Low complexity" evidence="1">
    <location>
        <begin position="276"/>
        <end position="293"/>
    </location>
</feature>
<comment type="caution">
    <text evidence="3">The sequence shown here is derived from an EMBL/GenBank/DDBJ whole genome shotgun (WGS) entry which is preliminary data.</text>
</comment>
<organism evidence="3 4">
    <name type="scientific">Nonomuraea terrae</name>
    <dbReference type="NCBI Taxonomy" id="2530383"/>
    <lineage>
        <taxon>Bacteria</taxon>
        <taxon>Bacillati</taxon>
        <taxon>Actinomycetota</taxon>
        <taxon>Actinomycetes</taxon>
        <taxon>Streptosporangiales</taxon>
        <taxon>Streptosporangiaceae</taxon>
        <taxon>Nonomuraea</taxon>
    </lineage>
</organism>
<feature type="compositionally biased region" description="Basic residues" evidence="1">
    <location>
        <begin position="343"/>
        <end position="354"/>
    </location>
</feature>
<dbReference type="AlphaFoldDB" id="A0A4R4XM93"/>
<proteinExistence type="predicted"/>
<feature type="region of interest" description="Disordered" evidence="1">
    <location>
        <begin position="450"/>
        <end position="470"/>
    </location>
</feature>
<protein>
    <submittedName>
        <fullName evidence="3">CHAP domain-containing protein</fullName>
    </submittedName>
</protein>
<dbReference type="OrthoDB" id="5124837at2"/>
<name>A0A4R4XM93_9ACTN</name>
<sequence>MTPEIQKFIELLEGQLGYREKGDAYTKFGHWYGKHVEFDDDFTNAPWCDMYISWAAHKLGYEEWIGQFAWTVEHAKWFKKQGAWGKKPEVGAIVFYDWSGSNSIDRIDHVGVVTKVEGGRIHTIEGNVDGGVAKRKERDTSKVVGYGYPEKVKARLERKAQEKAGRVEGELPGESLSSLIPGGRIHSGGPAGHGDRSQGQVDGRLPGDGAQGRTHTGDEVRTQAPAKDQGPKQEAAPAPRSSSAHTSASERNAAPPRTSASEGAPDATKKAKHAKPTTADTTAATAEPLPTHTDAATTGPLPVIDSPTTLVSSALVAALALLAVARTRRLRVAAAVVAGPRTNRTRAAHRRHRKPSEGRLRRALFPEPTAQEPTLEPAALEPAALEPAALEPAAALEPTAILEPAAVLKVSTTQDGARRPRARHARMPLETRPFDLSMDGAGRRHALDPAAPGRAADVPPFTPAFDTDPYEPDFDRGRYAFGDETGPLEVVVDTGPLELVVDTGPFERIVIPGATSEFDAFSPPRRGENPSYRGRRRRHTGEEPLTLADLTPRGRRHRRAPEDDSLLVGAGGARRGRHRA</sequence>
<dbReference type="SUPFAM" id="SSF54001">
    <property type="entry name" value="Cysteine proteinases"/>
    <property type="match status" value="1"/>
</dbReference>
<evidence type="ECO:0000256" key="1">
    <source>
        <dbReference type="SAM" id="MobiDB-lite"/>
    </source>
</evidence>
<gene>
    <name evidence="3" type="ORF">E1286_43950</name>
</gene>
<dbReference type="Proteomes" id="UP000295302">
    <property type="component" value="Unassembled WGS sequence"/>
</dbReference>
<dbReference type="InterPro" id="IPR038765">
    <property type="entry name" value="Papain-like_cys_pep_sf"/>
</dbReference>
<accession>A0A4R4XM93</accession>
<feature type="region of interest" description="Disordered" evidence="1">
    <location>
        <begin position="343"/>
        <end position="375"/>
    </location>
</feature>
<feature type="region of interest" description="Disordered" evidence="1">
    <location>
        <begin position="517"/>
        <end position="580"/>
    </location>
</feature>
<dbReference type="RefSeq" id="WP_132622840.1">
    <property type="nucleotide sequence ID" value="NZ_SMKQ01000293.1"/>
</dbReference>
<dbReference type="EMBL" id="SMKQ01000293">
    <property type="protein sequence ID" value="TDD32173.1"/>
    <property type="molecule type" value="Genomic_DNA"/>
</dbReference>
<evidence type="ECO:0000313" key="4">
    <source>
        <dbReference type="Proteomes" id="UP000295302"/>
    </source>
</evidence>
<evidence type="ECO:0000313" key="3">
    <source>
        <dbReference type="EMBL" id="TDD32173.1"/>
    </source>
</evidence>
<dbReference type="Gene3D" id="3.90.1720.10">
    <property type="entry name" value="endopeptidase domain like (from Nostoc punctiforme)"/>
    <property type="match status" value="1"/>
</dbReference>
<feature type="compositionally biased region" description="Polar residues" evidence="1">
    <location>
        <begin position="240"/>
        <end position="250"/>
    </location>
</feature>
<keyword evidence="4" id="KW-1185">Reference proteome</keyword>
<feature type="domain" description="Peptidase C51" evidence="2">
    <location>
        <begin position="43"/>
        <end position="127"/>
    </location>
</feature>
<dbReference type="InterPro" id="IPR007921">
    <property type="entry name" value="CHAP_dom"/>
</dbReference>
<feature type="region of interest" description="Disordered" evidence="1">
    <location>
        <begin position="157"/>
        <end position="301"/>
    </location>
</feature>
<evidence type="ECO:0000259" key="2">
    <source>
        <dbReference type="Pfam" id="PF05257"/>
    </source>
</evidence>
<reference evidence="3 4" key="1">
    <citation type="submission" date="2019-03" db="EMBL/GenBank/DDBJ databases">
        <title>Draft genome sequences of novel Actinobacteria.</title>
        <authorList>
            <person name="Sahin N."/>
            <person name="Ay H."/>
            <person name="Saygin H."/>
        </authorList>
    </citation>
    <scope>NUCLEOTIDE SEQUENCE [LARGE SCALE GENOMIC DNA]</scope>
    <source>
        <strain evidence="3 4">CH32</strain>
    </source>
</reference>
<dbReference type="Pfam" id="PF05257">
    <property type="entry name" value="CHAP"/>
    <property type="match status" value="1"/>
</dbReference>
<feature type="compositionally biased region" description="Basic and acidic residues" evidence="1">
    <location>
        <begin position="157"/>
        <end position="169"/>
    </location>
</feature>